<accession>A0A1M2VUZ7</accession>
<feature type="region of interest" description="Disordered" evidence="1">
    <location>
        <begin position="132"/>
        <end position="177"/>
    </location>
</feature>
<name>A0A1M2VUZ7_TRAPU</name>
<organism evidence="2 3">
    <name type="scientific">Trametes pubescens</name>
    <name type="common">White-rot fungus</name>
    <dbReference type="NCBI Taxonomy" id="154538"/>
    <lineage>
        <taxon>Eukaryota</taxon>
        <taxon>Fungi</taxon>
        <taxon>Dikarya</taxon>
        <taxon>Basidiomycota</taxon>
        <taxon>Agaricomycotina</taxon>
        <taxon>Agaricomycetes</taxon>
        <taxon>Polyporales</taxon>
        <taxon>Polyporaceae</taxon>
        <taxon>Trametes</taxon>
    </lineage>
</organism>
<dbReference type="EMBL" id="MNAD01000642">
    <property type="protein sequence ID" value="OJT11425.1"/>
    <property type="molecule type" value="Genomic_DNA"/>
</dbReference>
<dbReference type="AlphaFoldDB" id="A0A1M2VUZ7"/>
<keyword evidence="3" id="KW-1185">Reference proteome</keyword>
<sequence length="177" mass="18484">MDLPDDIGQLSALAAALHAIRSDCRSDLGRLPSLGWPNGKRLDSVGAAALDALATLAISACNQAYALGAVLDGHGGNLELYIAGNTEEVPPAAVAHLNDICARLLSIHAAIEASPNRSAVLDKIRWDSHIPSGSPEPAITALRDPTATTGVPAGYHAQNTRRDADRRVDVPRLSQCS</sequence>
<comment type="caution">
    <text evidence="2">The sequence shown here is derived from an EMBL/GenBank/DDBJ whole genome shotgun (WGS) entry which is preliminary data.</text>
</comment>
<proteinExistence type="predicted"/>
<dbReference type="Proteomes" id="UP000184267">
    <property type="component" value="Unassembled WGS sequence"/>
</dbReference>
<dbReference type="OrthoDB" id="10394405at2759"/>
<gene>
    <name evidence="2" type="ORF">TRAPUB_12055</name>
</gene>
<reference evidence="2 3" key="1">
    <citation type="submission" date="2016-10" db="EMBL/GenBank/DDBJ databases">
        <title>Genome sequence of the basidiomycete white-rot fungus Trametes pubescens.</title>
        <authorList>
            <person name="Makela M.R."/>
            <person name="Granchi Z."/>
            <person name="Peng M."/>
            <person name="De Vries R.P."/>
            <person name="Grigoriev I."/>
            <person name="Riley R."/>
            <person name="Hilden K."/>
        </authorList>
    </citation>
    <scope>NUCLEOTIDE SEQUENCE [LARGE SCALE GENOMIC DNA]</scope>
    <source>
        <strain evidence="2 3">FBCC735</strain>
    </source>
</reference>
<evidence type="ECO:0000313" key="2">
    <source>
        <dbReference type="EMBL" id="OJT11425.1"/>
    </source>
</evidence>
<evidence type="ECO:0000313" key="3">
    <source>
        <dbReference type="Proteomes" id="UP000184267"/>
    </source>
</evidence>
<feature type="compositionally biased region" description="Basic and acidic residues" evidence="1">
    <location>
        <begin position="160"/>
        <end position="170"/>
    </location>
</feature>
<evidence type="ECO:0000256" key="1">
    <source>
        <dbReference type="SAM" id="MobiDB-lite"/>
    </source>
</evidence>
<protein>
    <submittedName>
        <fullName evidence="2">Uncharacterized protein</fullName>
    </submittedName>
</protein>